<sequence>MHFNLSLTEVSEERMELPDSLIEEAIKEQLVSLNVAIHGANAEQNLQNAVSPKKIWMKRHIVDQTNENLRGCSECNKTTSQSSDLQKNLVNRTGEKPQTHMVAHIVKETESPNILVQRPNAEQEGHPASQAGKKSHDCFKCHHCSYANKIIYQFAFNNWALYHI</sequence>
<accession>A0A8J2M3R0</accession>
<dbReference type="EMBL" id="CAKAEH010001769">
    <property type="protein sequence ID" value="CAG9539298.1"/>
    <property type="molecule type" value="Genomic_DNA"/>
</dbReference>
<reference evidence="4" key="1">
    <citation type="submission" date="2021-09" db="EMBL/GenBank/DDBJ databases">
        <authorList>
            <consortium name="Pathogen Informatics"/>
        </authorList>
    </citation>
    <scope>NUCLEOTIDE SEQUENCE</scope>
</reference>
<dbReference type="Proteomes" id="UP000746747">
    <property type="component" value="Unassembled WGS sequence"/>
</dbReference>
<feature type="domain" description="C2H2-type" evidence="2">
    <location>
        <begin position="70"/>
        <end position="97"/>
    </location>
</feature>
<keyword evidence="1" id="KW-0862">Zinc</keyword>
<protein>
    <recommendedName>
        <fullName evidence="2">C2H2-type domain-containing protein</fullName>
    </recommendedName>
</protein>
<dbReference type="InterPro" id="IPR036236">
    <property type="entry name" value="Znf_C2H2_sf"/>
</dbReference>
<gene>
    <name evidence="3" type="ORF">CJOHNSTONI_LOCUS8909</name>
    <name evidence="4" type="ORF">CJOHNSTONI_LOCUS8911</name>
</gene>
<name>A0A8J2M3R0_9BILA</name>
<dbReference type="Gene3D" id="3.30.160.60">
    <property type="entry name" value="Classic Zinc Finger"/>
    <property type="match status" value="1"/>
</dbReference>
<evidence type="ECO:0000313" key="4">
    <source>
        <dbReference type="EMBL" id="CAG9539298.1"/>
    </source>
</evidence>
<dbReference type="GO" id="GO:0008270">
    <property type="term" value="F:zinc ion binding"/>
    <property type="evidence" value="ECO:0007669"/>
    <property type="project" value="UniProtKB-KW"/>
</dbReference>
<evidence type="ECO:0000256" key="1">
    <source>
        <dbReference type="PROSITE-ProRule" id="PRU00042"/>
    </source>
</evidence>
<proteinExistence type="predicted"/>
<dbReference type="SUPFAM" id="SSF57667">
    <property type="entry name" value="beta-beta-alpha zinc fingers"/>
    <property type="match status" value="1"/>
</dbReference>
<dbReference type="InterPro" id="IPR013087">
    <property type="entry name" value="Znf_C2H2_type"/>
</dbReference>
<dbReference type="EMBL" id="CAKAEH010001769">
    <property type="protein sequence ID" value="CAG9539296.1"/>
    <property type="molecule type" value="Genomic_DNA"/>
</dbReference>
<evidence type="ECO:0000313" key="3">
    <source>
        <dbReference type="EMBL" id="CAG9539296.1"/>
    </source>
</evidence>
<keyword evidence="1" id="KW-0863">Zinc-finger</keyword>
<comment type="caution">
    <text evidence="4">The sequence shown here is derived from an EMBL/GenBank/DDBJ whole genome shotgun (WGS) entry which is preliminary data.</text>
</comment>
<evidence type="ECO:0000313" key="5">
    <source>
        <dbReference type="Proteomes" id="UP000746747"/>
    </source>
</evidence>
<organism evidence="4 5">
    <name type="scientific">Cercopithifilaria johnstoni</name>
    <dbReference type="NCBI Taxonomy" id="2874296"/>
    <lineage>
        <taxon>Eukaryota</taxon>
        <taxon>Metazoa</taxon>
        <taxon>Ecdysozoa</taxon>
        <taxon>Nematoda</taxon>
        <taxon>Chromadorea</taxon>
        <taxon>Rhabditida</taxon>
        <taxon>Spirurina</taxon>
        <taxon>Spiruromorpha</taxon>
        <taxon>Filarioidea</taxon>
        <taxon>Onchocercidae</taxon>
        <taxon>Cercopithifilaria</taxon>
    </lineage>
</organism>
<evidence type="ECO:0000259" key="2">
    <source>
        <dbReference type="PROSITE" id="PS50157"/>
    </source>
</evidence>
<dbReference type="PROSITE" id="PS50157">
    <property type="entry name" value="ZINC_FINGER_C2H2_2"/>
    <property type="match status" value="1"/>
</dbReference>
<dbReference type="AlphaFoldDB" id="A0A8J2M3R0"/>
<keyword evidence="1" id="KW-0479">Metal-binding</keyword>
<keyword evidence="5" id="KW-1185">Reference proteome</keyword>